<dbReference type="PANTHER" id="PTHR30330:SF3">
    <property type="entry name" value="TRANSCRIPTIONAL REGULATOR, LRP FAMILY"/>
    <property type="match status" value="1"/>
</dbReference>
<evidence type="ECO:0000313" key="10">
    <source>
        <dbReference type="EMBL" id="MDT0559580.1"/>
    </source>
</evidence>
<name>A0ABU2YN38_9FLAO</name>
<feature type="transmembrane region" description="Helical" evidence="8">
    <location>
        <begin position="260"/>
        <end position="281"/>
    </location>
</feature>
<evidence type="ECO:0000313" key="11">
    <source>
        <dbReference type="Proteomes" id="UP001259492"/>
    </source>
</evidence>
<dbReference type="Pfam" id="PF01235">
    <property type="entry name" value="Na_Ala_symp"/>
    <property type="match status" value="1"/>
</dbReference>
<feature type="transmembrane region" description="Helical" evidence="8">
    <location>
        <begin position="293"/>
        <end position="313"/>
    </location>
</feature>
<evidence type="ECO:0000256" key="4">
    <source>
        <dbReference type="ARBA" id="ARBA00022475"/>
    </source>
</evidence>
<dbReference type="InterPro" id="IPR001463">
    <property type="entry name" value="Na/Ala_symport"/>
</dbReference>
<feature type="chain" id="PRO_5045882446" evidence="9">
    <location>
        <begin position="20"/>
        <end position="532"/>
    </location>
</feature>
<dbReference type="PANTHER" id="PTHR30330">
    <property type="entry name" value="AGSS FAMILY TRANSPORTER, SODIUM-ALANINE"/>
    <property type="match status" value="1"/>
</dbReference>
<protein>
    <submittedName>
        <fullName evidence="10">Alanine/glycine:cation symporter family protein</fullName>
    </submittedName>
</protein>
<evidence type="ECO:0000256" key="2">
    <source>
        <dbReference type="ARBA" id="ARBA00009261"/>
    </source>
</evidence>
<keyword evidence="4 8" id="KW-1003">Cell membrane</keyword>
<feature type="transmembrane region" description="Helical" evidence="8">
    <location>
        <begin position="319"/>
        <end position="342"/>
    </location>
</feature>
<proteinExistence type="inferred from homology"/>
<accession>A0ABU2YN38</accession>
<feature type="transmembrane region" description="Helical" evidence="8">
    <location>
        <begin position="497"/>
        <end position="514"/>
    </location>
</feature>
<evidence type="ECO:0000256" key="3">
    <source>
        <dbReference type="ARBA" id="ARBA00022448"/>
    </source>
</evidence>
<dbReference type="NCBIfam" id="TIGR00835">
    <property type="entry name" value="agcS"/>
    <property type="match status" value="1"/>
</dbReference>
<keyword evidence="9" id="KW-0732">Signal</keyword>
<keyword evidence="6 8" id="KW-1133">Transmembrane helix</keyword>
<keyword evidence="11" id="KW-1185">Reference proteome</keyword>
<feature type="transmembrane region" description="Helical" evidence="8">
    <location>
        <begin position="149"/>
        <end position="173"/>
    </location>
</feature>
<keyword evidence="8" id="KW-0769">Symport</keyword>
<sequence>MKKALLSIFTLLLPLLNFAQEAQEAGIDQKIDEAFGSATGWFVSAIFYQIDFGGGVKVFWVLFPLIIGALYFTFYFKLINFSGFFTSINIVRGKYDDLDKSEPELAVAGDATPGGDAIETIKVEGHDGEVSHFQALTAALSATVGLGNIAGVAIAVSIGGAGATFWMIVAGFLGMASKFVECTLGVKYRDIESDGTVYGGPMYYLTKGLKEKGLAGLGKVLAVLFAIFVIGGSFGGGNMFQVNQAFQLVENITGGSDSFLHGYGWAFGLVMAILVGIVIIGGIKKIAKVTDKIVPFMVVIYVVASLFVIFVNYNMIGDAFAQIFNGAFSPEGVAGGAVGVLVQGFRRAAFSNEAGIGSASIAHSAVKTKYAASEGMVALLEPFIDTVLVCTMTALVLIITGNVTAANAGLNDAQAILLTSGAFESAISWFPYVLTVAVVLFAFSSMISWSYYGFQGWSYLFGRTKKAEYTYKVIFCLFVIVGAAASLGSVIGFSDAMIFAMMVPNMIGLVILAPKVRAELKRYMDAIKSEKA</sequence>
<dbReference type="EMBL" id="JAVRIA010000010">
    <property type="protein sequence ID" value="MDT0559580.1"/>
    <property type="molecule type" value="Genomic_DNA"/>
</dbReference>
<comment type="similarity">
    <text evidence="2 8">Belongs to the alanine or glycine:cation symporter (AGCS) (TC 2.A.25) family.</text>
</comment>
<keyword evidence="7 8" id="KW-0472">Membrane</keyword>
<comment type="subcellular location">
    <subcellularLocation>
        <location evidence="1 8">Cell membrane</location>
        <topology evidence="1 8">Multi-pass membrane protein</topology>
    </subcellularLocation>
</comment>
<dbReference type="Gene3D" id="1.20.1740.10">
    <property type="entry name" value="Amino acid/polyamine transporter I"/>
    <property type="match status" value="1"/>
</dbReference>
<organism evidence="10 11">
    <name type="scientific">Microcosmobacter mediterraneus</name>
    <dbReference type="NCBI Taxonomy" id="3075607"/>
    <lineage>
        <taxon>Bacteria</taxon>
        <taxon>Pseudomonadati</taxon>
        <taxon>Bacteroidota</taxon>
        <taxon>Flavobacteriia</taxon>
        <taxon>Flavobacteriales</taxon>
        <taxon>Flavobacteriaceae</taxon>
        <taxon>Microcosmobacter</taxon>
    </lineage>
</organism>
<feature type="transmembrane region" description="Helical" evidence="8">
    <location>
        <begin position="220"/>
        <end position="240"/>
    </location>
</feature>
<dbReference type="PRINTS" id="PR00175">
    <property type="entry name" value="NAALASMPORT"/>
</dbReference>
<keyword evidence="5 8" id="KW-0812">Transmembrane</keyword>
<feature type="transmembrane region" description="Helical" evidence="8">
    <location>
        <begin position="58"/>
        <end position="76"/>
    </location>
</feature>
<gene>
    <name evidence="10" type="ORF">RM697_13050</name>
</gene>
<dbReference type="RefSeq" id="WP_311428344.1">
    <property type="nucleotide sequence ID" value="NZ_JAVRIA010000010.1"/>
</dbReference>
<evidence type="ECO:0000256" key="9">
    <source>
        <dbReference type="SAM" id="SignalP"/>
    </source>
</evidence>
<keyword evidence="3 8" id="KW-0813">Transport</keyword>
<evidence type="ECO:0000256" key="1">
    <source>
        <dbReference type="ARBA" id="ARBA00004651"/>
    </source>
</evidence>
<feature type="transmembrane region" description="Helical" evidence="8">
    <location>
        <begin position="386"/>
        <end position="409"/>
    </location>
</feature>
<evidence type="ECO:0000256" key="5">
    <source>
        <dbReference type="ARBA" id="ARBA00022692"/>
    </source>
</evidence>
<dbReference type="Proteomes" id="UP001259492">
    <property type="component" value="Unassembled WGS sequence"/>
</dbReference>
<feature type="transmembrane region" description="Helical" evidence="8">
    <location>
        <begin position="473"/>
        <end position="491"/>
    </location>
</feature>
<evidence type="ECO:0000256" key="6">
    <source>
        <dbReference type="ARBA" id="ARBA00022989"/>
    </source>
</evidence>
<feature type="signal peptide" evidence="9">
    <location>
        <begin position="1"/>
        <end position="19"/>
    </location>
</feature>
<evidence type="ECO:0000256" key="8">
    <source>
        <dbReference type="RuleBase" id="RU363064"/>
    </source>
</evidence>
<reference evidence="10 11" key="1">
    <citation type="submission" date="2023-09" db="EMBL/GenBank/DDBJ databases">
        <authorList>
            <person name="Rey-Velasco X."/>
        </authorList>
    </citation>
    <scope>NUCLEOTIDE SEQUENCE [LARGE SCALE GENOMIC DNA]</scope>
    <source>
        <strain evidence="10 11">W332</strain>
    </source>
</reference>
<feature type="transmembrane region" description="Helical" evidence="8">
    <location>
        <begin position="429"/>
        <end position="452"/>
    </location>
</feature>
<comment type="caution">
    <text evidence="10">The sequence shown here is derived from an EMBL/GenBank/DDBJ whole genome shotgun (WGS) entry which is preliminary data.</text>
</comment>
<evidence type="ECO:0000256" key="7">
    <source>
        <dbReference type="ARBA" id="ARBA00023136"/>
    </source>
</evidence>